<name>A0ABQ8UKU7_9EUKA</name>
<dbReference type="InterPro" id="IPR046346">
    <property type="entry name" value="Aminoacid_DH-like_N_sf"/>
</dbReference>
<evidence type="ECO:0000313" key="10">
    <source>
        <dbReference type="Proteomes" id="UP001141327"/>
    </source>
</evidence>
<dbReference type="Gene3D" id="3.10.580.10">
    <property type="entry name" value="CBS-domain"/>
    <property type="match status" value="1"/>
</dbReference>
<evidence type="ECO:0000256" key="6">
    <source>
        <dbReference type="PROSITE-ProRule" id="PRU00703"/>
    </source>
</evidence>
<dbReference type="SUPFAM" id="SSF54631">
    <property type="entry name" value="CBS-domain pair"/>
    <property type="match status" value="1"/>
</dbReference>
<sequence>MKVVAEEDRRYLELGRSNIALLSKIGIVSDDLGPSLIAIMWRDDGNLEVGGYLSVDNLAMGIPAAGGIRMLPQLKPDTIFNLSRGMTLKNAAALLPYGGGKAGIVLPDGDPPTPEQREQIMVSFAMLLKRYRSVYRPGPDVGTSDIDMGTIAICNGLDSAVSKPKDFGGNRIDELGAAGVGTVVALAAILHEMPRLAAHPFFGPSYQLPAPNDVTVMIQGFGAVGAHAARATKLLLPGSRVVGISDEFGYLYCPDGLPIEELFSLWKEKRPVTPSFFQNTRQPTGSCPRIKFSTCPNDMLREDAFCLIPATPLWNYVDPSGSTDPCVTTAKMGRWQLVVEGANTYSPLQERRAQRRRMEIELFTNRKILVVTDYLVNSGGVIFASQELGIPTPPHLQFPPESLGNPTLAAQWLADHQIEFNTLCEKRQTAAERWRAEAIETNMREFIDTLLAKPTLLPCQAAERISIKRLHKKEAARTAASIMQPLPTVLESDTLTAACVAMLSNASPLVGVLKENQLVGVLTEWDITASMARGLPSETPVSRVMSTQVVAVGPQESLVRCLTLLETHKISNLPVVAADGAVQGLVTSDALAARSLRLFNGLK</sequence>
<dbReference type="Proteomes" id="UP001141327">
    <property type="component" value="Unassembled WGS sequence"/>
</dbReference>
<dbReference type="CDD" id="cd02205">
    <property type="entry name" value="CBS_pair_SF"/>
    <property type="match status" value="1"/>
</dbReference>
<proteinExistence type="inferred from homology"/>
<dbReference type="PRINTS" id="PR00082">
    <property type="entry name" value="GLFDHDRGNASE"/>
</dbReference>
<dbReference type="InterPro" id="IPR036291">
    <property type="entry name" value="NAD(P)-bd_dom_sf"/>
</dbReference>
<dbReference type="Pfam" id="PF00208">
    <property type="entry name" value="ELFV_dehydrog"/>
    <property type="match status" value="1"/>
</dbReference>
<evidence type="ECO:0000256" key="3">
    <source>
        <dbReference type="ARBA" id="ARBA00023002"/>
    </source>
</evidence>
<keyword evidence="10" id="KW-1185">Reference proteome</keyword>
<keyword evidence="3 7" id="KW-0560">Oxidoreductase</keyword>
<accession>A0ABQ8UKU7</accession>
<feature type="domain" description="CBS" evidence="8">
    <location>
        <begin position="482"/>
        <end position="537"/>
    </location>
</feature>
<keyword evidence="6" id="KW-0129">CBS domain</keyword>
<dbReference type="PROSITE" id="PS51371">
    <property type="entry name" value="CBS"/>
    <property type="match status" value="2"/>
</dbReference>
<dbReference type="GO" id="GO:0004352">
    <property type="term" value="F:glutamate dehydrogenase (NAD+) activity"/>
    <property type="evidence" value="ECO:0007669"/>
    <property type="project" value="UniProtKB-EC"/>
</dbReference>
<dbReference type="InterPro" id="IPR000644">
    <property type="entry name" value="CBS_dom"/>
</dbReference>
<dbReference type="InterPro" id="IPR046342">
    <property type="entry name" value="CBS_dom_sf"/>
</dbReference>
<comment type="catalytic activity">
    <reaction evidence="4">
        <text>L-glutamate + NAD(+) + H2O = 2-oxoglutarate + NH4(+) + NADH + H(+)</text>
        <dbReference type="Rhea" id="RHEA:15133"/>
        <dbReference type="ChEBI" id="CHEBI:15377"/>
        <dbReference type="ChEBI" id="CHEBI:15378"/>
        <dbReference type="ChEBI" id="CHEBI:16810"/>
        <dbReference type="ChEBI" id="CHEBI:28938"/>
        <dbReference type="ChEBI" id="CHEBI:29985"/>
        <dbReference type="ChEBI" id="CHEBI:57540"/>
        <dbReference type="ChEBI" id="CHEBI:57945"/>
        <dbReference type="EC" id="1.4.1.3"/>
    </reaction>
</comment>
<reference evidence="9" key="1">
    <citation type="journal article" date="2022" name="bioRxiv">
        <title>Genomics of Preaxostyla Flagellates Illuminates Evolutionary Transitions and the Path Towards Mitochondrial Loss.</title>
        <authorList>
            <person name="Novak L.V.F."/>
            <person name="Treitli S.C."/>
            <person name="Pyrih J."/>
            <person name="Halakuc P."/>
            <person name="Pipaliya S.V."/>
            <person name="Vacek V."/>
            <person name="Brzon O."/>
            <person name="Soukal P."/>
            <person name="Eme L."/>
            <person name="Dacks J.B."/>
            <person name="Karnkowska A."/>
            <person name="Elias M."/>
            <person name="Hampl V."/>
        </authorList>
    </citation>
    <scope>NUCLEOTIDE SEQUENCE</scope>
    <source>
        <strain evidence="9">RCP-MX</strain>
    </source>
</reference>
<dbReference type="EMBL" id="JAPMOS010000023">
    <property type="protein sequence ID" value="KAJ4459052.1"/>
    <property type="molecule type" value="Genomic_DNA"/>
</dbReference>
<dbReference type="Gene3D" id="3.40.50.10860">
    <property type="entry name" value="Leucine Dehydrogenase, chain A, domain 1"/>
    <property type="match status" value="1"/>
</dbReference>
<feature type="domain" description="CBS" evidence="8">
    <location>
        <begin position="545"/>
        <end position="603"/>
    </location>
</feature>
<dbReference type="InterPro" id="IPR006096">
    <property type="entry name" value="Glu/Leu/Phe/Val/Trp_DH_C"/>
</dbReference>
<dbReference type="InterPro" id="IPR006095">
    <property type="entry name" value="Glu/Leu/Phe/Val/Trp_DH"/>
</dbReference>
<dbReference type="Pfam" id="PF00571">
    <property type="entry name" value="CBS"/>
    <property type="match status" value="2"/>
</dbReference>
<dbReference type="EC" id="1.4.1.3" evidence="2"/>
<dbReference type="SMART" id="SM00839">
    <property type="entry name" value="ELFV_dehydrog"/>
    <property type="match status" value="1"/>
</dbReference>
<dbReference type="SUPFAM" id="SSF53223">
    <property type="entry name" value="Aminoacid dehydrogenase-like, N-terminal domain"/>
    <property type="match status" value="1"/>
</dbReference>
<dbReference type="Pfam" id="PF02812">
    <property type="entry name" value="ELFV_dehydrog_N"/>
    <property type="match status" value="1"/>
</dbReference>
<dbReference type="PANTHER" id="PTHR11606:SF13">
    <property type="entry name" value="GLUTAMATE DEHYDROGENASE 1, MITOCHONDRIAL"/>
    <property type="match status" value="1"/>
</dbReference>
<evidence type="ECO:0000259" key="8">
    <source>
        <dbReference type="PROSITE" id="PS51371"/>
    </source>
</evidence>
<evidence type="ECO:0000256" key="1">
    <source>
        <dbReference type="ARBA" id="ARBA00006382"/>
    </source>
</evidence>
<comment type="caution">
    <text evidence="9">The sequence shown here is derived from an EMBL/GenBank/DDBJ whole genome shotgun (WGS) entry which is preliminary data.</text>
</comment>
<dbReference type="PANTHER" id="PTHR11606">
    <property type="entry name" value="GLUTAMATE DEHYDROGENASE"/>
    <property type="match status" value="1"/>
</dbReference>
<comment type="catalytic activity">
    <reaction evidence="5">
        <text>L-glutamate + NADP(+) + H2O = 2-oxoglutarate + NH4(+) + NADPH + H(+)</text>
        <dbReference type="Rhea" id="RHEA:11612"/>
        <dbReference type="ChEBI" id="CHEBI:15377"/>
        <dbReference type="ChEBI" id="CHEBI:15378"/>
        <dbReference type="ChEBI" id="CHEBI:16810"/>
        <dbReference type="ChEBI" id="CHEBI:28938"/>
        <dbReference type="ChEBI" id="CHEBI:29985"/>
        <dbReference type="ChEBI" id="CHEBI:57783"/>
        <dbReference type="ChEBI" id="CHEBI:58349"/>
        <dbReference type="EC" id="1.4.1.3"/>
    </reaction>
</comment>
<evidence type="ECO:0000313" key="9">
    <source>
        <dbReference type="EMBL" id="KAJ4459052.1"/>
    </source>
</evidence>
<evidence type="ECO:0000256" key="4">
    <source>
        <dbReference type="ARBA" id="ARBA00047867"/>
    </source>
</evidence>
<gene>
    <name evidence="9" type="ORF">PAPYR_5105</name>
</gene>
<evidence type="ECO:0000256" key="2">
    <source>
        <dbReference type="ARBA" id="ARBA00012889"/>
    </source>
</evidence>
<dbReference type="Gene3D" id="3.40.50.720">
    <property type="entry name" value="NAD(P)-binding Rossmann-like Domain"/>
    <property type="match status" value="1"/>
</dbReference>
<dbReference type="SMART" id="SM00116">
    <property type="entry name" value="CBS"/>
    <property type="match status" value="2"/>
</dbReference>
<evidence type="ECO:0000256" key="7">
    <source>
        <dbReference type="RuleBase" id="RU004417"/>
    </source>
</evidence>
<dbReference type="SUPFAM" id="SSF51735">
    <property type="entry name" value="NAD(P)-binding Rossmann-fold domains"/>
    <property type="match status" value="1"/>
</dbReference>
<evidence type="ECO:0000256" key="5">
    <source>
        <dbReference type="ARBA" id="ARBA00048577"/>
    </source>
</evidence>
<comment type="similarity">
    <text evidence="1 7">Belongs to the Glu/Leu/Phe/Val dehydrogenases family.</text>
</comment>
<organism evidence="9 10">
    <name type="scientific">Paratrimastix pyriformis</name>
    <dbReference type="NCBI Taxonomy" id="342808"/>
    <lineage>
        <taxon>Eukaryota</taxon>
        <taxon>Metamonada</taxon>
        <taxon>Preaxostyla</taxon>
        <taxon>Paratrimastigidae</taxon>
        <taxon>Paratrimastix</taxon>
    </lineage>
</organism>
<dbReference type="InterPro" id="IPR006097">
    <property type="entry name" value="Glu/Leu/Phe/Val/Trp_DH_dimer"/>
</dbReference>
<protein>
    <recommendedName>
        <fullName evidence="2">glutamate dehydrogenase [NAD(P)(+)]</fullName>
        <ecNumber evidence="2">1.4.1.3</ecNumber>
    </recommendedName>
</protein>